<feature type="transmembrane region" description="Helical" evidence="11">
    <location>
        <begin position="588"/>
        <end position="612"/>
    </location>
</feature>
<feature type="compositionally biased region" description="Basic and acidic residues" evidence="10">
    <location>
        <begin position="1053"/>
        <end position="1076"/>
    </location>
</feature>
<feature type="region of interest" description="Disordered" evidence="10">
    <location>
        <begin position="1132"/>
        <end position="1164"/>
    </location>
</feature>
<feature type="compositionally biased region" description="Basic and acidic residues" evidence="10">
    <location>
        <begin position="2218"/>
        <end position="2234"/>
    </location>
</feature>
<evidence type="ECO:0000256" key="6">
    <source>
        <dbReference type="ARBA" id="ARBA00023053"/>
    </source>
</evidence>
<feature type="transmembrane region" description="Helical" evidence="11">
    <location>
        <begin position="749"/>
        <end position="770"/>
    </location>
</feature>
<evidence type="ECO:0000256" key="7">
    <source>
        <dbReference type="ARBA" id="ARBA00023065"/>
    </source>
</evidence>
<gene>
    <name evidence="13" type="ORF">BN1205_075040</name>
</gene>
<feature type="region of interest" description="Disordered" evidence="10">
    <location>
        <begin position="1826"/>
        <end position="1859"/>
    </location>
</feature>
<evidence type="ECO:0000256" key="9">
    <source>
        <dbReference type="ARBA" id="ARBA00023201"/>
    </source>
</evidence>
<keyword evidence="5 11" id="KW-1133">Transmembrane helix</keyword>
<feature type="compositionally biased region" description="Basic and acidic residues" evidence="10">
    <location>
        <begin position="1222"/>
        <end position="1231"/>
    </location>
</feature>
<feature type="compositionally biased region" description="Basic and acidic residues" evidence="10">
    <location>
        <begin position="50"/>
        <end position="62"/>
    </location>
</feature>
<keyword evidence="2" id="KW-0813">Transport</keyword>
<dbReference type="Gene3D" id="6.10.140.1330">
    <property type="match status" value="1"/>
</dbReference>
<keyword evidence="8 11" id="KW-0472">Membrane</keyword>
<feature type="compositionally biased region" description="Basic residues" evidence="10">
    <location>
        <begin position="1526"/>
        <end position="1536"/>
    </location>
</feature>
<feature type="transmembrane region" description="Helical" evidence="11">
    <location>
        <begin position="558"/>
        <end position="576"/>
    </location>
</feature>
<feature type="compositionally biased region" description="Basic and acidic residues" evidence="10">
    <location>
        <begin position="1253"/>
        <end position="1264"/>
    </location>
</feature>
<feature type="compositionally biased region" description="Basic and acidic residues" evidence="10">
    <location>
        <begin position="1153"/>
        <end position="1164"/>
    </location>
</feature>
<feature type="transmembrane region" description="Helical" evidence="11">
    <location>
        <begin position="345"/>
        <end position="366"/>
    </location>
</feature>
<evidence type="ECO:0000256" key="8">
    <source>
        <dbReference type="ARBA" id="ARBA00023136"/>
    </source>
</evidence>
<feature type="region of interest" description="Disordered" evidence="10">
    <location>
        <begin position="2204"/>
        <end position="2234"/>
    </location>
</feature>
<feature type="compositionally biased region" description="Basic and acidic residues" evidence="10">
    <location>
        <begin position="1761"/>
        <end position="1772"/>
    </location>
</feature>
<evidence type="ECO:0000256" key="11">
    <source>
        <dbReference type="SAM" id="Phobius"/>
    </source>
</evidence>
<dbReference type="InterPro" id="IPR018422">
    <property type="entry name" value="Cation/H_exchanger_CPA1"/>
</dbReference>
<comment type="subcellular location">
    <subcellularLocation>
        <location evidence="1">Cell membrane</location>
        <topology evidence="1">Multi-pass membrane protein</topology>
    </subcellularLocation>
</comment>
<dbReference type="InterPro" id="IPR006153">
    <property type="entry name" value="Cation/H_exchanger_TM"/>
</dbReference>
<feature type="region of interest" description="Disordered" evidence="10">
    <location>
        <begin position="962"/>
        <end position="1082"/>
    </location>
</feature>
<keyword evidence="6" id="KW-0915">Sodium</keyword>
<feature type="region of interest" description="Disordered" evidence="10">
    <location>
        <begin position="311"/>
        <end position="340"/>
    </location>
</feature>
<feature type="region of interest" description="Disordered" evidence="10">
    <location>
        <begin position="1369"/>
        <end position="1406"/>
    </location>
</feature>
<dbReference type="PANTHER" id="PTHR10110:SF86">
    <property type="entry name" value="SODIUM_HYDROGEN EXCHANGER 7"/>
    <property type="match status" value="1"/>
</dbReference>
<feature type="transmembrane region" description="Helical" evidence="11">
    <location>
        <begin position="476"/>
        <end position="501"/>
    </location>
</feature>
<feature type="transmembrane region" description="Helical" evidence="11">
    <location>
        <begin position="378"/>
        <end position="397"/>
    </location>
</feature>
<feature type="region of interest" description="Disordered" evidence="10">
    <location>
        <begin position="2160"/>
        <end position="2191"/>
    </location>
</feature>
<feature type="compositionally biased region" description="Polar residues" evidence="10">
    <location>
        <begin position="1033"/>
        <end position="1043"/>
    </location>
</feature>
<feature type="region of interest" description="Disordered" evidence="10">
    <location>
        <begin position="1"/>
        <end position="191"/>
    </location>
</feature>
<feature type="region of interest" description="Disordered" evidence="10">
    <location>
        <begin position="1431"/>
        <end position="1508"/>
    </location>
</feature>
<dbReference type="GO" id="GO:0051453">
    <property type="term" value="P:regulation of intracellular pH"/>
    <property type="evidence" value="ECO:0007669"/>
    <property type="project" value="TreeGrafter"/>
</dbReference>
<keyword evidence="4 11" id="KW-0812">Transmembrane</keyword>
<evidence type="ECO:0000256" key="10">
    <source>
        <dbReference type="SAM" id="MobiDB-lite"/>
    </source>
</evidence>
<keyword evidence="9" id="KW-0739">Sodium transport</keyword>
<name>A0A0F7UW89_TOXGV</name>
<feature type="transmembrane region" description="Helical" evidence="11">
    <location>
        <begin position="782"/>
        <end position="809"/>
    </location>
</feature>
<sequence>MGTEKSRRESADREGPASPLLVQYKENATCSGRKEETEAKEEEAELGCWRVHDGTRAAREEESLSFSPPPPSACGTHHSARLDVTKETGTSPRASSASRPSGTPAGSASSDDGDTSLPPRGVGHAEPQDFPGVAATAVAPPGGVSFRRRQPYGSEKGEPNKSANGADYGNETGKAVKWRKAPRTSSHKGETMNALALLGAPSASRDSARWSSSESSRSWASPEKTEFSVTRACLPLTALLLLIFSSLLFKALPNYLGRPIERSHAGFGSTAQQVLANLVFQSAEPSAASAFSPEDLPASFAVPHHSVGPRRLAAETGKETAAPVSGTGSGAGSRCDEPPEEENPIASTLSFFCFLFFAAVFLQWLVSKIPSYPPPVSVVWFVFGMVAYGVASIPSLLPPQTQEKARLEATEGMDGHARAAESNTGIGEVPLIGHNSLQTGILEMRVIDSNVVYFVLVPILLYEATQSINWHKFKRFLAGGLLLAVLGVAVQVGILGVMFYYTYMQQYVPNTADSDQSPLTAAFLLASTLSSTDPVAVLSVLNAVNASDKLCTMFDGESLINDGSAVLLFQFFFYLLQGFSETPLSTFIMFMKLLFAGPALGCFLGFLVYLWLNCFRKYPMTQCLAVITVCYIAYFVAEVAFSLSGPLTAVCYGLFIKSYGHIALDREAQHKHHTLVEGLGLMANCAIFIISGIVTYGMMSSVFHRSDGGTYWLHLFLTYIFLNVARIFMIALFSPFLRRTGYGLSWKEAILLFWGGLRGGIVLALGLRIERDGNLESELTKALSFFISGSVFLILVVHGMTFELLYRWLNPYPPKPFRRVYLEAVMKMIDYQYMEEKQALNNHWLFNGTDVLVYADKVVPALGWRKVDRLGNLNLKAPDISVALSCLHEASFNTWVVPTAYSTGPAMTVVKRMATAAVLPPEARATLALEQGEALREEAEKREDEKERVGALRAAFSMALDQVRDGDRAGGPGGRELPETTAYGSSSADPRLLSPASSGLGLPRDSAFGSGSLGRGLSRSAGEKSMFLAPPGSSGSILLTPQSAAPDGTHAGGDSDREVDKRVATRAAEDDKEPKGVAEGLPNTFLGSREVERGAESAQLSPRYSVKSQALPVEAETNQSPVISQAPSVVFHSQPVGHTDGGLSHRTSMIGPRQREPGRASGETDARLKNYHKEKQAHTLAALSQGLKPELGVGIGVGSTFDPKFNLRLIEHATTMGRMAENLRETGKTGEEAVAAASSSRRRKARGLRLHSRREADEAEKKANSTDSSSSGSETDDLDNKPVEVIVEGEDPQTKLPVYRLTSMRTQRLTFDTDGRGAPAHRRDEGDSDPEAAADWRDSRHHVGPVGWANALLDTVRFRRMRTHAAIDSGVGEGTRSPVLSRGHTSVLHSRRRRHQEDEVEDSGAWEKKVRAAGRLAVPLVIPARRKAMSVLGRGGDESPRTLAKKKEGKDVGDDGSTSGEGLLSTRKVEDGNQGAADEAGEEDDVLKDFPRYSDEDGSDDGRAPTRFDTDATLVFHHKDLVPGIQKRKSKRKGVTRRMQSLLHLPHRSRRGSDASRMNMLSPPVSPRPGHAGENELPPGASSPATLAAPGGVRSEKERKERDEAYTPASVTPPSAVRSPDSGAGGSAAPESGEEGRWPLKLLAKSVDKRQDGDPDKDRGRAGGHLGIPRASSFRRTSEKSASAVAADGDASGDQGKTLVPPLVLPPDNGEKAHSRDLSGGSGRRGSGGTAPRRTVWSRKGRHGEKEKRILIRGRRPVLRGQKDRERSKSTDFDAFNRNPSGTGAIGGRDTRSEGAQSADEADRLADLKRSLSLGSSESYFEIPATPRRGSALSPDRGGREVRTMSPRTTQRAGSRRKVLRKEREGELYLMIFNACREMYHRLYHKHCIGGSALLSLNTSLDLSNDFAVGKVRQNPIRAWAEVLQEDEHGAGEAGGKRGPKKRTLQTLTGFEYEWSVLQSRLHCMQEQQQGWCGLRAAPFCCGRRVPSAFMRSLLNSGACQSDLEQILAFVDVHEELLEKGGKNMQQLMGEELLASYNRQILSAKRFVLYIRDCYPDSFRVAICKIAATLLLNLKTKLVKDTAQKGLVLEEDKEKLLRILDEQQFRLSRFRPCFIFIRPQSCMPSAMGHVLAFGARSHSASSSSGATFSRGGRDLLALRSTSSDGASEKGKDADQTCNDAYDGWAGAEDEGGRGVMRRDFQEQSPRFAGATALPSLWEGRDNQDDERRASGDRRRFSSVVRMMDSGRHGQCPPVDGGSHSFADGCDARELDTSTVQVCGTPASFQNAV</sequence>
<dbReference type="Pfam" id="PF00999">
    <property type="entry name" value="Na_H_Exchanger"/>
    <property type="match status" value="1"/>
</dbReference>
<feature type="compositionally biased region" description="Basic residues" evidence="10">
    <location>
        <begin position="176"/>
        <end position="186"/>
    </location>
</feature>
<evidence type="ECO:0000256" key="2">
    <source>
        <dbReference type="ARBA" id="ARBA00022448"/>
    </source>
</evidence>
<evidence type="ECO:0000256" key="3">
    <source>
        <dbReference type="ARBA" id="ARBA00022475"/>
    </source>
</evidence>
<feature type="compositionally biased region" description="Low complexity" evidence="10">
    <location>
        <begin position="88"/>
        <end position="110"/>
    </location>
</feature>
<dbReference type="EMBL" id="LN714497">
    <property type="protein sequence ID" value="CEL74407.1"/>
    <property type="molecule type" value="Genomic_DNA"/>
</dbReference>
<keyword evidence="3" id="KW-1003">Cell membrane</keyword>
<evidence type="ECO:0000259" key="12">
    <source>
        <dbReference type="Pfam" id="PF00999"/>
    </source>
</evidence>
<feature type="compositionally biased region" description="Gly residues" evidence="10">
    <location>
        <begin position="1720"/>
        <end position="1729"/>
    </location>
</feature>
<evidence type="ECO:0000256" key="5">
    <source>
        <dbReference type="ARBA" id="ARBA00022989"/>
    </source>
</evidence>
<feature type="compositionally biased region" description="Basic and acidic residues" evidence="10">
    <location>
        <begin position="1487"/>
        <end position="1508"/>
    </location>
</feature>
<organism evidence="13">
    <name type="scientific">Toxoplasma gondii (strain ATCC 50861 / VEG)</name>
    <dbReference type="NCBI Taxonomy" id="432359"/>
    <lineage>
        <taxon>Eukaryota</taxon>
        <taxon>Sar</taxon>
        <taxon>Alveolata</taxon>
        <taxon>Apicomplexa</taxon>
        <taxon>Conoidasida</taxon>
        <taxon>Coccidia</taxon>
        <taxon>Eucoccidiorida</taxon>
        <taxon>Eimeriorina</taxon>
        <taxon>Sarcocystidae</taxon>
        <taxon>Toxoplasma</taxon>
    </lineage>
</organism>
<keyword evidence="7" id="KW-0406">Ion transport</keyword>
<feature type="transmembrane region" description="Helical" evidence="11">
    <location>
        <begin position="624"/>
        <end position="655"/>
    </location>
</feature>
<proteinExistence type="predicted"/>
<feature type="compositionally biased region" description="Basic and acidic residues" evidence="10">
    <location>
        <begin position="1646"/>
        <end position="1661"/>
    </location>
</feature>
<dbReference type="GO" id="GO:0005886">
    <property type="term" value="C:plasma membrane"/>
    <property type="evidence" value="ECO:0007669"/>
    <property type="project" value="UniProtKB-SubCell"/>
</dbReference>
<dbReference type="GO" id="GO:0015385">
    <property type="term" value="F:sodium:proton antiporter activity"/>
    <property type="evidence" value="ECO:0007669"/>
    <property type="project" value="InterPro"/>
</dbReference>
<evidence type="ECO:0000256" key="4">
    <source>
        <dbReference type="ARBA" id="ARBA00022692"/>
    </source>
</evidence>
<protein>
    <submittedName>
        <fullName evidence="13">Na /H antiporter, putative</fullName>
    </submittedName>
</protein>
<feature type="compositionally biased region" description="Basic and acidic residues" evidence="10">
    <location>
        <begin position="1"/>
        <end position="15"/>
    </location>
</feature>
<feature type="transmembrane region" description="Helical" evidence="11">
    <location>
        <begin position="675"/>
        <end position="699"/>
    </location>
</feature>
<feature type="compositionally biased region" description="Basic and acidic residues" evidence="10">
    <location>
        <begin position="1594"/>
        <end position="1605"/>
    </location>
</feature>
<dbReference type="GO" id="GO:0015386">
    <property type="term" value="F:potassium:proton antiporter activity"/>
    <property type="evidence" value="ECO:0007669"/>
    <property type="project" value="TreeGrafter"/>
</dbReference>
<feature type="compositionally biased region" description="Basic residues" evidence="10">
    <location>
        <begin position="1240"/>
        <end position="1252"/>
    </location>
</feature>
<feature type="compositionally biased region" description="Low complexity" evidence="10">
    <location>
        <begin position="131"/>
        <end position="144"/>
    </location>
</feature>
<feature type="compositionally biased region" description="Low complexity" evidence="10">
    <location>
        <begin position="990"/>
        <end position="1020"/>
    </location>
</feature>
<reference evidence="13" key="1">
    <citation type="journal article" date="2015" name="PLoS ONE">
        <title>Comprehensive Evaluation of Toxoplasma gondii VEG and Neospora caninum LIV Genomes with Tachyzoite Stage Transcriptome and Proteome Defines Novel Transcript Features.</title>
        <authorList>
            <person name="Ramaprasad A."/>
            <person name="Mourier T."/>
            <person name="Naeem R."/>
            <person name="Malas T.B."/>
            <person name="Moussa E."/>
            <person name="Panigrahi A."/>
            <person name="Vermont S.J."/>
            <person name="Otto T.D."/>
            <person name="Wastling J."/>
            <person name="Pain A."/>
        </authorList>
    </citation>
    <scope>NUCLEOTIDE SEQUENCE</scope>
    <source>
        <strain evidence="13">VEG</strain>
    </source>
</reference>
<feature type="transmembrane region" description="Helical" evidence="11">
    <location>
        <begin position="711"/>
        <end position="737"/>
    </location>
</feature>
<dbReference type="GO" id="GO:0098719">
    <property type="term" value="P:sodium ion import across plasma membrane"/>
    <property type="evidence" value="ECO:0007669"/>
    <property type="project" value="TreeGrafter"/>
</dbReference>
<dbReference type="PANTHER" id="PTHR10110">
    <property type="entry name" value="SODIUM/HYDROGEN EXCHANGER"/>
    <property type="match status" value="1"/>
</dbReference>
<feature type="compositionally biased region" description="Low complexity" evidence="10">
    <location>
        <begin position="1681"/>
        <end position="1696"/>
    </location>
</feature>
<feature type="compositionally biased region" description="Basic and acidic residues" evidence="10">
    <location>
        <begin position="1435"/>
        <end position="1453"/>
    </location>
</feature>
<feature type="region of interest" description="Disordered" evidence="10">
    <location>
        <begin position="1521"/>
        <end position="1802"/>
    </location>
</feature>
<feature type="transmembrane region" description="Helical" evidence="11">
    <location>
        <begin position="232"/>
        <end position="252"/>
    </location>
</feature>
<evidence type="ECO:0000313" key="13">
    <source>
        <dbReference type="EMBL" id="CEL74407.1"/>
    </source>
</evidence>
<feature type="compositionally biased region" description="Basic and acidic residues" evidence="10">
    <location>
        <begin position="1311"/>
        <end position="1325"/>
    </location>
</feature>
<feature type="transmembrane region" description="Helical" evidence="11">
    <location>
        <begin position="521"/>
        <end position="546"/>
    </location>
</feature>
<feature type="region of interest" description="Disordered" evidence="10">
    <location>
        <begin position="1222"/>
        <end position="1337"/>
    </location>
</feature>
<feature type="domain" description="Cation/H+ exchanger transmembrane" evidence="12">
    <location>
        <begin position="444"/>
        <end position="806"/>
    </location>
</feature>
<evidence type="ECO:0000256" key="1">
    <source>
        <dbReference type="ARBA" id="ARBA00004651"/>
    </source>
</evidence>
<accession>A0A0F7UW89</accession>